<feature type="region of interest" description="Disordered" evidence="6">
    <location>
        <begin position="245"/>
        <end position="279"/>
    </location>
</feature>
<accession>A0ABQ0D9J5</accession>
<keyword evidence="3" id="KW-0539">Nucleus</keyword>
<feature type="compositionally biased region" description="Low complexity" evidence="6">
    <location>
        <begin position="28"/>
        <end position="39"/>
    </location>
</feature>
<proteinExistence type="inferred from homology"/>
<protein>
    <recommendedName>
        <fullName evidence="7">HSF-type DNA-binding domain-containing protein</fullName>
    </recommendedName>
</protein>
<dbReference type="InterPro" id="IPR036390">
    <property type="entry name" value="WH_DNA-bd_sf"/>
</dbReference>
<feature type="region of interest" description="Disordered" evidence="6">
    <location>
        <begin position="1"/>
        <end position="40"/>
    </location>
</feature>
<dbReference type="EMBL" id="BAAFRS010000037">
    <property type="protein sequence ID" value="GAB1219518.1"/>
    <property type="molecule type" value="Genomic_DNA"/>
</dbReference>
<evidence type="ECO:0000256" key="1">
    <source>
        <dbReference type="ARBA" id="ARBA00004123"/>
    </source>
</evidence>
<dbReference type="InterPro" id="IPR036388">
    <property type="entry name" value="WH-like_DNA-bd_sf"/>
</dbReference>
<dbReference type="PANTHER" id="PTHR10015:SF427">
    <property type="entry name" value="HEAT SHOCK FACTOR PROTEIN"/>
    <property type="match status" value="1"/>
</dbReference>
<keyword evidence="9" id="KW-1185">Reference proteome</keyword>
<feature type="compositionally biased region" description="Polar residues" evidence="6">
    <location>
        <begin position="8"/>
        <end position="27"/>
    </location>
</feature>
<evidence type="ECO:0000313" key="9">
    <source>
        <dbReference type="Proteomes" id="UP001628156"/>
    </source>
</evidence>
<evidence type="ECO:0000259" key="7">
    <source>
        <dbReference type="PROSITE" id="PS00434"/>
    </source>
</evidence>
<gene>
    <name evidence="8" type="ORF">ENUP19_0037G0031</name>
</gene>
<evidence type="ECO:0000256" key="6">
    <source>
        <dbReference type="SAM" id="MobiDB-lite"/>
    </source>
</evidence>
<comment type="similarity">
    <text evidence="4">Belongs to the HSF family.</text>
</comment>
<name>A0ABQ0D9J5_9EUKA</name>
<dbReference type="PRINTS" id="PR00056">
    <property type="entry name" value="HSFDOMAIN"/>
</dbReference>
<dbReference type="PROSITE" id="PS00434">
    <property type="entry name" value="HSF_DOMAIN"/>
    <property type="match status" value="1"/>
</dbReference>
<reference evidence="8 9" key="1">
    <citation type="journal article" date="2019" name="PLoS Negl. Trop. Dis.">
        <title>Whole genome sequencing of Entamoeba nuttalli reveals mammalian host-related molecular signatures and a novel octapeptide-repeat surface protein.</title>
        <authorList>
            <person name="Tanaka M."/>
            <person name="Makiuchi T."/>
            <person name="Komiyama T."/>
            <person name="Shiina T."/>
            <person name="Osaki K."/>
            <person name="Tachibana H."/>
        </authorList>
    </citation>
    <scope>NUCLEOTIDE SEQUENCE [LARGE SCALE GENOMIC DNA]</scope>
    <source>
        <strain evidence="8 9">P19-061405</strain>
    </source>
</reference>
<evidence type="ECO:0000256" key="4">
    <source>
        <dbReference type="RuleBase" id="RU004020"/>
    </source>
</evidence>
<dbReference type="InterPro" id="IPR000232">
    <property type="entry name" value="HSF_DNA-bd"/>
</dbReference>
<organism evidence="8 9">
    <name type="scientific">Entamoeba nuttalli</name>
    <dbReference type="NCBI Taxonomy" id="412467"/>
    <lineage>
        <taxon>Eukaryota</taxon>
        <taxon>Amoebozoa</taxon>
        <taxon>Evosea</taxon>
        <taxon>Archamoebae</taxon>
        <taxon>Mastigamoebida</taxon>
        <taxon>Entamoebidae</taxon>
        <taxon>Entamoeba</taxon>
    </lineage>
</organism>
<keyword evidence="5" id="KW-0175">Coiled coil</keyword>
<dbReference type="SUPFAM" id="SSF46785">
    <property type="entry name" value="Winged helix' DNA-binding domain"/>
    <property type="match status" value="1"/>
</dbReference>
<evidence type="ECO:0000256" key="5">
    <source>
        <dbReference type="SAM" id="Coils"/>
    </source>
</evidence>
<dbReference type="SMART" id="SM00415">
    <property type="entry name" value="HSF"/>
    <property type="match status" value="1"/>
</dbReference>
<feature type="domain" description="HSF-type DNA-binding" evidence="7">
    <location>
        <begin position="99"/>
        <end position="123"/>
    </location>
</feature>
<dbReference type="Pfam" id="PF00447">
    <property type="entry name" value="HSF_DNA-bind"/>
    <property type="match status" value="1"/>
</dbReference>
<dbReference type="Proteomes" id="UP001628156">
    <property type="component" value="Unassembled WGS sequence"/>
</dbReference>
<evidence type="ECO:0000313" key="8">
    <source>
        <dbReference type="EMBL" id="GAB1219518.1"/>
    </source>
</evidence>
<comment type="subcellular location">
    <subcellularLocation>
        <location evidence="1">Nucleus</location>
    </subcellularLocation>
</comment>
<keyword evidence="2" id="KW-0238">DNA-binding</keyword>
<dbReference type="PANTHER" id="PTHR10015">
    <property type="entry name" value="HEAT SHOCK TRANSCRIPTION FACTOR"/>
    <property type="match status" value="1"/>
</dbReference>
<sequence>MAMEIPLPSTNQNRTLLESFNPQSPEPTQTQNQNTNTNTLGYGEAPGTLEFLHNCAPFIAKLYLLVNSPQSNSLICWSEPLKGTAICVNNPVQFAQEILPKHFKHSNIASFVRQLNIYGFHKLDCKEGLCFKHEFFQRAHPELLEKIKRKKNKKGILAQTLQPFFPSNSLSTEPPKRDNDELLNVASLRIDINKLQNQVEEIKGELSESKMKWSNLTRRIDQLDQMFNLLYSNYSGIQSNTQLNSNSNSYFQNPSLSLYPSPRRVPDFQSDDGRHREQN</sequence>
<evidence type="ECO:0000256" key="2">
    <source>
        <dbReference type="ARBA" id="ARBA00023125"/>
    </source>
</evidence>
<comment type="caution">
    <text evidence="8">The sequence shown here is derived from an EMBL/GenBank/DDBJ whole genome shotgun (WGS) entry which is preliminary data.</text>
</comment>
<dbReference type="Gene3D" id="1.10.10.10">
    <property type="entry name" value="Winged helix-like DNA-binding domain superfamily/Winged helix DNA-binding domain"/>
    <property type="match status" value="1"/>
</dbReference>
<evidence type="ECO:0000256" key="3">
    <source>
        <dbReference type="ARBA" id="ARBA00023242"/>
    </source>
</evidence>
<feature type="coiled-coil region" evidence="5">
    <location>
        <begin position="185"/>
        <end position="212"/>
    </location>
</feature>